<dbReference type="EMBL" id="JBHRVQ010000001">
    <property type="protein sequence ID" value="MFC3389361.1"/>
    <property type="molecule type" value="Genomic_DNA"/>
</dbReference>
<comment type="caution">
    <text evidence="1">The sequence shown here is derived from an EMBL/GenBank/DDBJ whole genome shotgun (WGS) entry which is preliminary data.</text>
</comment>
<accession>A0ABV7N8D2</accession>
<evidence type="ECO:0000313" key="1">
    <source>
        <dbReference type="EMBL" id="MFC3389361.1"/>
    </source>
</evidence>
<protein>
    <submittedName>
        <fullName evidence="1">Uncharacterized protein</fullName>
    </submittedName>
</protein>
<evidence type="ECO:0000313" key="2">
    <source>
        <dbReference type="Proteomes" id="UP001595637"/>
    </source>
</evidence>
<organism evidence="1 2">
    <name type="scientific">Salinicoccus sesuvii</name>
    <dbReference type="NCBI Taxonomy" id="868281"/>
    <lineage>
        <taxon>Bacteria</taxon>
        <taxon>Bacillati</taxon>
        <taxon>Bacillota</taxon>
        <taxon>Bacilli</taxon>
        <taxon>Bacillales</taxon>
        <taxon>Staphylococcaceae</taxon>
        <taxon>Salinicoccus</taxon>
    </lineage>
</organism>
<keyword evidence="2" id="KW-1185">Reference proteome</keyword>
<reference evidence="2" key="1">
    <citation type="journal article" date="2019" name="Int. J. Syst. Evol. Microbiol.">
        <title>The Global Catalogue of Microorganisms (GCM) 10K type strain sequencing project: providing services to taxonomists for standard genome sequencing and annotation.</title>
        <authorList>
            <consortium name="The Broad Institute Genomics Platform"/>
            <consortium name="The Broad Institute Genome Sequencing Center for Infectious Disease"/>
            <person name="Wu L."/>
            <person name="Ma J."/>
        </authorList>
    </citation>
    <scope>NUCLEOTIDE SEQUENCE [LARGE SCALE GENOMIC DNA]</scope>
    <source>
        <strain evidence="2">CCM 7756</strain>
    </source>
</reference>
<name>A0ABV7N8D2_9STAP</name>
<proteinExistence type="predicted"/>
<dbReference type="Proteomes" id="UP001595637">
    <property type="component" value="Unassembled WGS sequence"/>
</dbReference>
<sequence>MSTYFQNLRHLYLEDVKFATAIPRKDHIKIFAHLYQDILLNDIDNLSDEAYRTFITDHGYVEKTTKGVIKPLEDLSALKAEMEPSAASVTKLSRPDQMDIFKFIEN</sequence>
<gene>
    <name evidence="1" type="ORF">ACFOEO_12290</name>
</gene>
<dbReference type="RefSeq" id="WP_380656399.1">
    <property type="nucleotide sequence ID" value="NZ_JBHRVQ010000001.1"/>
</dbReference>